<keyword evidence="2" id="KW-0472">Membrane</keyword>
<protein>
    <recommendedName>
        <fullName evidence="6">Mid2 domain-containing protein</fullName>
    </recommendedName>
</protein>
<evidence type="ECO:0000256" key="2">
    <source>
        <dbReference type="SAM" id="Phobius"/>
    </source>
</evidence>
<dbReference type="HOGENOM" id="CLU_698476_0_0_1"/>
<keyword evidence="2" id="KW-1133">Transmembrane helix</keyword>
<sequence>MFCYTLLLFISCLSVAGALSISFPPSGTPTAASDSQNVTWKRDKKDPSVQFYLQKIKLDQPGGPTVKSTPVPIDNSLGGQGTSPMMFNRAGLFEILAVNIQNGQPFFTTEITVAPNPTSSGGPPPPTGTSASPNKKQGMEPGTPKSSSSSATSTNTTSPTTNATSSSDASVASSQNNDKRNDHTALIIGAVTGGVGLVFIVGIVLLCLRYRTRRATSNFARSKMVRSYTPEVYGGRRTILGSEKGSDPGYDPSAASIRRGSLRPLDSVSNVHHYVAPILPPIPVARSVIGSDISSTMSGSSSARRTRERNGLRLSASTLSTSTSTSNGSLFPIPTLPPRTRTDRQMLIEQDIQKLQARMLILQGQSDISLISRLEREEELKQIHMKVDDLKTLHESRWALGLTDEVPMGLL</sequence>
<evidence type="ECO:0000256" key="3">
    <source>
        <dbReference type="SAM" id="SignalP"/>
    </source>
</evidence>
<evidence type="ECO:0000313" key="4">
    <source>
        <dbReference type="EMBL" id="KIK53886.1"/>
    </source>
</evidence>
<feature type="region of interest" description="Disordered" evidence="1">
    <location>
        <begin position="294"/>
        <end position="338"/>
    </location>
</feature>
<evidence type="ECO:0000256" key="1">
    <source>
        <dbReference type="SAM" id="MobiDB-lite"/>
    </source>
</evidence>
<feature type="compositionally biased region" description="Low complexity" evidence="1">
    <location>
        <begin position="146"/>
        <end position="176"/>
    </location>
</feature>
<dbReference type="AlphaFoldDB" id="A0A0D0BGP2"/>
<evidence type="ECO:0000313" key="5">
    <source>
        <dbReference type="Proteomes" id="UP000053593"/>
    </source>
</evidence>
<feature type="region of interest" description="Disordered" evidence="1">
    <location>
        <begin position="111"/>
        <end position="177"/>
    </location>
</feature>
<reference evidence="4 5" key="1">
    <citation type="submission" date="2014-04" db="EMBL/GenBank/DDBJ databases">
        <title>Evolutionary Origins and Diversification of the Mycorrhizal Mutualists.</title>
        <authorList>
            <consortium name="DOE Joint Genome Institute"/>
            <consortium name="Mycorrhizal Genomics Consortium"/>
            <person name="Kohler A."/>
            <person name="Kuo A."/>
            <person name="Nagy L.G."/>
            <person name="Floudas D."/>
            <person name="Copeland A."/>
            <person name="Barry K.W."/>
            <person name="Cichocki N."/>
            <person name="Veneault-Fourrey C."/>
            <person name="LaButti K."/>
            <person name="Lindquist E.A."/>
            <person name="Lipzen A."/>
            <person name="Lundell T."/>
            <person name="Morin E."/>
            <person name="Murat C."/>
            <person name="Riley R."/>
            <person name="Ohm R."/>
            <person name="Sun H."/>
            <person name="Tunlid A."/>
            <person name="Henrissat B."/>
            <person name="Grigoriev I.V."/>
            <person name="Hibbett D.S."/>
            <person name="Martin F."/>
        </authorList>
    </citation>
    <scope>NUCLEOTIDE SEQUENCE [LARGE SCALE GENOMIC DNA]</scope>
    <source>
        <strain evidence="4 5">FD-317 M1</strain>
    </source>
</reference>
<organism evidence="4 5">
    <name type="scientific">Collybiopsis luxurians FD-317 M1</name>
    <dbReference type="NCBI Taxonomy" id="944289"/>
    <lineage>
        <taxon>Eukaryota</taxon>
        <taxon>Fungi</taxon>
        <taxon>Dikarya</taxon>
        <taxon>Basidiomycota</taxon>
        <taxon>Agaricomycotina</taxon>
        <taxon>Agaricomycetes</taxon>
        <taxon>Agaricomycetidae</taxon>
        <taxon>Agaricales</taxon>
        <taxon>Marasmiineae</taxon>
        <taxon>Omphalotaceae</taxon>
        <taxon>Collybiopsis</taxon>
        <taxon>Collybiopsis luxurians</taxon>
    </lineage>
</organism>
<name>A0A0D0BGP2_9AGAR</name>
<dbReference type="OrthoDB" id="3018813at2759"/>
<gene>
    <name evidence="4" type="ORF">GYMLUDRAFT_88324</name>
</gene>
<feature type="transmembrane region" description="Helical" evidence="2">
    <location>
        <begin position="185"/>
        <end position="208"/>
    </location>
</feature>
<proteinExistence type="predicted"/>
<dbReference type="EMBL" id="KN834823">
    <property type="protein sequence ID" value="KIK53886.1"/>
    <property type="molecule type" value="Genomic_DNA"/>
</dbReference>
<evidence type="ECO:0008006" key="6">
    <source>
        <dbReference type="Google" id="ProtNLM"/>
    </source>
</evidence>
<keyword evidence="2" id="KW-0812">Transmembrane</keyword>
<feature type="compositionally biased region" description="Low complexity" evidence="1">
    <location>
        <begin position="312"/>
        <end position="330"/>
    </location>
</feature>
<keyword evidence="5" id="KW-1185">Reference proteome</keyword>
<dbReference type="Proteomes" id="UP000053593">
    <property type="component" value="Unassembled WGS sequence"/>
</dbReference>
<feature type="chain" id="PRO_5002207749" description="Mid2 domain-containing protein" evidence="3">
    <location>
        <begin position="19"/>
        <end position="411"/>
    </location>
</feature>
<feature type="signal peptide" evidence="3">
    <location>
        <begin position="1"/>
        <end position="18"/>
    </location>
</feature>
<keyword evidence="3" id="KW-0732">Signal</keyword>
<accession>A0A0D0BGP2</accession>